<dbReference type="EMBL" id="MU864932">
    <property type="protein sequence ID" value="KAK4466341.1"/>
    <property type="molecule type" value="Genomic_DNA"/>
</dbReference>
<evidence type="ECO:0000256" key="2">
    <source>
        <dbReference type="ARBA" id="ARBA00022797"/>
    </source>
</evidence>
<dbReference type="PIRSF" id="PIRSF001112">
    <property type="entry name" value="Epoxide_hydrolase"/>
    <property type="match status" value="1"/>
</dbReference>
<reference evidence="5" key="2">
    <citation type="submission" date="2023-06" db="EMBL/GenBank/DDBJ databases">
        <authorList>
            <consortium name="Lawrence Berkeley National Laboratory"/>
            <person name="Mondo S.J."/>
            <person name="Hensen N."/>
            <person name="Bonometti L."/>
            <person name="Westerberg I."/>
            <person name="Brannstrom I.O."/>
            <person name="Guillou S."/>
            <person name="Cros-Aarteil S."/>
            <person name="Calhoun S."/>
            <person name="Haridas S."/>
            <person name="Kuo A."/>
            <person name="Pangilinan J."/>
            <person name="Riley R."/>
            <person name="Labutti K."/>
            <person name="Andreopoulos B."/>
            <person name="Lipzen A."/>
            <person name="Chen C."/>
            <person name="Yanf M."/>
            <person name="Daum C."/>
            <person name="Ng V."/>
            <person name="Clum A."/>
            <person name="Steindorff A."/>
            <person name="Ohm R."/>
            <person name="Martin F."/>
            <person name="Silar P."/>
            <person name="Natvig D."/>
            <person name="Lalanne C."/>
            <person name="Gautier V."/>
            <person name="Ament-Velasquez S.L."/>
            <person name="Kruys A."/>
            <person name="Hutchinson M.I."/>
            <person name="Powell A.J."/>
            <person name="Barry K."/>
            <person name="Miller A.N."/>
            <person name="Grigoriev I.V."/>
            <person name="Debuchy R."/>
            <person name="Gladieux P."/>
            <person name="Thoren M.H."/>
            <person name="Johannesson H."/>
        </authorList>
    </citation>
    <scope>NUCLEOTIDE SEQUENCE</scope>
    <source>
        <strain evidence="5">PSN324</strain>
    </source>
</reference>
<dbReference type="SUPFAM" id="SSF53474">
    <property type="entry name" value="alpha/beta-Hydrolases"/>
    <property type="match status" value="1"/>
</dbReference>
<proteinExistence type="inferred from homology"/>
<evidence type="ECO:0000259" key="4">
    <source>
        <dbReference type="Pfam" id="PF06441"/>
    </source>
</evidence>
<dbReference type="InterPro" id="IPR029058">
    <property type="entry name" value="AB_hydrolase_fold"/>
</dbReference>
<accession>A0AAV9I5N8</accession>
<dbReference type="Gene3D" id="3.40.50.1820">
    <property type="entry name" value="alpha/beta hydrolase"/>
    <property type="match status" value="1"/>
</dbReference>
<gene>
    <name evidence="5" type="ORF">QBC42DRAFT_335657</name>
</gene>
<keyword evidence="3 5" id="KW-0378">Hydrolase</keyword>
<dbReference type="PANTHER" id="PTHR21661">
    <property type="entry name" value="EPOXIDE HYDROLASE 1-RELATED"/>
    <property type="match status" value="1"/>
</dbReference>
<comment type="similarity">
    <text evidence="1">Belongs to the peptidase S33 family.</text>
</comment>
<dbReference type="GO" id="GO:0004301">
    <property type="term" value="F:epoxide hydrolase activity"/>
    <property type="evidence" value="ECO:0007669"/>
    <property type="project" value="TreeGrafter"/>
</dbReference>
<evidence type="ECO:0000256" key="1">
    <source>
        <dbReference type="ARBA" id="ARBA00010088"/>
    </source>
</evidence>
<comment type="caution">
    <text evidence="5">The sequence shown here is derived from an EMBL/GenBank/DDBJ whole genome shotgun (WGS) entry which is preliminary data.</text>
</comment>
<dbReference type="AlphaFoldDB" id="A0AAV9I5N8"/>
<protein>
    <submittedName>
        <fullName evidence="5">Epoxide hydrolase</fullName>
    </submittedName>
</protein>
<dbReference type="InterPro" id="IPR016292">
    <property type="entry name" value="Epoxide_hydrolase"/>
</dbReference>
<keyword evidence="2" id="KW-0058">Aromatic hydrocarbons catabolism</keyword>
<evidence type="ECO:0000256" key="3">
    <source>
        <dbReference type="ARBA" id="ARBA00022801"/>
    </source>
</evidence>
<dbReference type="PANTHER" id="PTHR21661:SF35">
    <property type="entry name" value="EPOXIDE HYDROLASE"/>
    <property type="match status" value="1"/>
</dbReference>
<keyword evidence="6" id="KW-1185">Reference proteome</keyword>
<sequence length="372" mass="42373">MLDMIRSTRLPTKPEFPGEKDAFGIDLEDLRSLRDTWLHDFDWKREQASINRLHHYTVTIEGLKIHFIHEKSDDAANAIPLMLCHGWPGSFLEFIPVIEGLKRQARTSTGRNVSFDVIIPSLPGFAFSSAPPQNWTLDDTARVFNTLMTDVLGYEKYAVHGTSHGVPLSFTLYDAFNTTARAAHFVFMPFYPIDPSVIEARNITLTPLEQFELQRSVQWGLTGNGYFIMHTTKPNTVGLAMYDNPIGQLAWMGEKYIDWSDPNAGNGSPSVLTPNEILRCVSLYYLTRTFKSSMYTYAQDPGAWEREYRRAKTDAPLLVSFFKYNVGFWPREIMATVGNLTEYRNHDFGGNFAGLDNPPALIDDLREIGTYW</sequence>
<reference evidence="5" key="1">
    <citation type="journal article" date="2023" name="Mol. Phylogenet. Evol.">
        <title>Genome-scale phylogeny and comparative genomics of the fungal order Sordariales.</title>
        <authorList>
            <person name="Hensen N."/>
            <person name="Bonometti L."/>
            <person name="Westerberg I."/>
            <person name="Brannstrom I.O."/>
            <person name="Guillou S."/>
            <person name="Cros-Aarteil S."/>
            <person name="Calhoun S."/>
            <person name="Haridas S."/>
            <person name="Kuo A."/>
            <person name="Mondo S."/>
            <person name="Pangilinan J."/>
            <person name="Riley R."/>
            <person name="LaButti K."/>
            <person name="Andreopoulos B."/>
            <person name="Lipzen A."/>
            <person name="Chen C."/>
            <person name="Yan M."/>
            <person name="Daum C."/>
            <person name="Ng V."/>
            <person name="Clum A."/>
            <person name="Steindorff A."/>
            <person name="Ohm R.A."/>
            <person name="Martin F."/>
            <person name="Silar P."/>
            <person name="Natvig D.O."/>
            <person name="Lalanne C."/>
            <person name="Gautier V."/>
            <person name="Ament-Velasquez S.L."/>
            <person name="Kruys A."/>
            <person name="Hutchinson M.I."/>
            <person name="Powell A.J."/>
            <person name="Barry K."/>
            <person name="Miller A.N."/>
            <person name="Grigoriev I.V."/>
            <person name="Debuchy R."/>
            <person name="Gladieux P."/>
            <person name="Hiltunen Thoren M."/>
            <person name="Johannesson H."/>
        </authorList>
    </citation>
    <scope>NUCLEOTIDE SEQUENCE</scope>
    <source>
        <strain evidence="5">PSN324</strain>
    </source>
</reference>
<name>A0AAV9I5N8_9PEZI</name>
<dbReference type="Pfam" id="PF06441">
    <property type="entry name" value="EHN"/>
    <property type="match status" value="1"/>
</dbReference>
<organism evidence="5 6">
    <name type="scientific">Cladorrhinum samala</name>
    <dbReference type="NCBI Taxonomy" id="585594"/>
    <lineage>
        <taxon>Eukaryota</taxon>
        <taxon>Fungi</taxon>
        <taxon>Dikarya</taxon>
        <taxon>Ascomycota</taxon>
        <taxon>Pezizomycotina</taxon>
        <taxon>Sordariomycetes</taxon>
        <taxon>Sordariomycetidae</taxon>
        <taxon>Sordariales</taxon>
        <taxon>Podosporaceae</taxon>
        <taxon>Cladorrhinum</taxon>
    </lineage>
</organism>
<evidence type="ECO:0000313" key="6">
    <source>
        <dbReference type="Proteomes" id="UP001321749"/>
    </source>
</evidence>
<dbReference type="InterPro" id="IPR010497">
    <property type="entry name" value="Epoxide_hydro_N"/>
</dbReference>
<dbReference type="Proteomes" id="UP001321749">
    <property type="component" value="Unassembled WGS sequence"/>
</dbReference>
<feature type="domain" description="Epoxide hydrolase N-terminal" evidence="4">
    <location>
        <begin position="5"/>
        <end position="94"/>
    </location>
</feature>
<evidence type="ECO:0000313" key="5">
    <source>
        <dbReference type="EMBL" id="KAK4466341.1"/>
    </source>
</evidence>
<dbReference type="GO" id="GO:0097176">
    <property type="term" value="P:epoxide metabolic process"/>
    <property type="evidence" value="ECO:0007669"/>
    <property type="project" value="TreeGrafter"/>
</dbReference>